<dbReference type="Pfam" id="PF00155">
    <property type="entry name" value="Aminotran_1_2"/>
    <property type="match status" value="1"/>
</dbReference>
<dbReference type="InterPro" id="IPR015424">
    <property type="entry name" value="PyrdxlP-dep_Trfase"/>
</dbReference>
<dbReference type="CDD" id="cd00609">
    <property type="entry name" value="AAT_like"/>
    <property type="match status" value="1"/>
</dbReference>
<dbReference type="PROSITE" id="PS00105">
    <property type="entry name" value="AA_TRANSFER_CLASS_1"/>
    <property type="match status" value="1"/>
</dbReference>
<evidence type="ECO:0000259" key="10">
    <source>
        <dbReference type="Pfam" id="PF00155"/>
    </source>
</evidence>
<organism evidence="11 12">
    <name type="scientific">Thiorhodococcus mannitoliphagus</name>
    <dbReference type="NCBI Taxonomy" id="329406"/>
    <lineage>
        <taxon>Bacteria</taxon>
        <taxon>Pseudomonadati</taxon>
        <taxon>Pseudomonadota</taxon>
        <taxon>Gammaproteobacteria</taxon>
        <taxon>Chromatiales</taxon>
        <taxon>Chromatiaceae</taxon>
        <taxon>Thiorhodococcus</taxon>
    </lineage>
</organism>
<evidence type="ECO:0000256" key="5">
    <source>
        <dbReference type="ARBA" id="ARBA00022573"/>
    </source>
</evidence>
<dbReference type="EC" id="4.1.1.81" evidence="4"/>
<evidence type="ECO:0000256" key="4">
    <source>
        <dbReference type="ARBA" id="ARBA00012285"/>
    </source>
</evidence>
<dbReference type="GO" id="GO:0009236">
    <property type="term" value="P:cobalamin biosynthetic process"/>
    <property type="evidence" value="ECO:0007669"/>
    <property type="project" value="UniProtKB-UniPathway"/>
</dbReference>
<dbReference type="AlphaFoldDB" id="A0A6P1DNT1"/>
<comment type="cofactor">
    <cofactor evidence="1">
        <name>pyridoxal 5'-phosphate</name>
        <dbReference type="ChEBI" id="CHEBI:597326"/>
    </cofactor>
</comment>
<dbReference type="InterPro" id="IPR004839">
    <property type="entry name" value="Aminotransferase_I/II_large"/>
</dbReference>
<evidence type="ECO:0000256" key="3">
    <source>
        <dbReference type="ARBA" id="ARBA00004953"/>
    </source>
</evidence>
<comment type="catalytic activity">
    <reaction evidence="9">
        <text>O-phospho-L-threonine + H(+) = (R)-1-aminopropan-2-yl phosphate + CO2</text>
        <dbReference type="Rhea" id="RHEA:11492"/>
        <dbReference type="ChEBI" id="CHEBI:15378"/>
        <dbReference type="ChEBI" id="CHEBI:16526"/>
        <dbReference type="ChEBI" id="CHEBI:58563"/>
        <dbReference type="ChEBI" id="CHEBI:58675"/>
        <dbReference type="EC" id="4.1.1.81"/>
    </reaction>
</comment>
<dbReference type="GO" id="GO:0030170">
    <property type="term" value="F:pyridoxal phosphate binding"/>
    <property type="evidence" value="ECO:0007669"/>
    <property type="project" value="InterPro"/>
</dbReference>
<dbReference type="Gene3D" id="3.40.640.10">
    <property type="entry name" value="Type I PLP-dependent aspartate aminotransferase-like (Major domain)"/>
    <property type="match status" value="1"/>
</dbReference>
<dbReference type="EMBL" id="JAAIJR010000013">
    <property type="protein sequence ID" value="NEX19668.1"/>
    <property type="molecule type" value="Genomic_DNA"/>
</dbReference>
<evidence type="ECO:0000313" key="12">
    <source>
        <dbReference type="Proteomes" id="UP000471640"/>
    </source>
</evidence>
<dbReference type="UniPathway" id="UPA00148"/>
<dbReference type="PANTHER" id="PTHR42885">
    <property type="entry name" value="HISTIDINOL-PHOSPHATE AMINOTRANSFERASE-RELATED"/>
    <property type="match status" value="1"/>
</dbReference>
<dbReference type="InterPro" id="IPR005860">
    <property type="entry name" value="CobD"/>
</dbReference>
<evidence type="ECO:0000313" key="11">
    <source>
        <dbReference type="EMBL" id="NEX19668.1"/>
    </source>
</evidence>
<evidence type="ECO:0000256" key="8">
    <source>
        <dbReference type="ARBA" id="ARBA00029996"/>
    </source>
</evidence>
<accession>A0A6P1DNT1</accession>
<keyword evidence="12" id="KW-1185">Reference proteome</keyword>
<dbReference type="InterPro" id="IPR015422">
    <property type="entry name" value="PyrdxlP-dep_Trfase_small"/>
</dbReference>
<comment type="function">
    <text evidence="2">Decarboxylates L-threonine-O-3-phosphate to yield (R)-1-amino-2-propanol O-2-phosphate, the precursor for the linkage between the nucleotide loop and the corrin ring in cobalamin.</text>
</comment>
<name>A0A6P1DNT1_9GAMM</name>
<evidence type="ECO:0000256" key="7">
    <source>
        <dbReference type="ARBA" id="ARBA00023239"/>
    </source>
</evidence>
<protein>
    <recommendedName>
        <fullName evidence="4">threonine-phosphate decarboxylase</fullName>
        <ecNumber evidence="4">4.1.1.81</ecNumber>
    </recommendedName>
    <alternativeName>
        <fullName evidence="8">L-threonine-O-3-phosphate decarboxylase</fullName>
    </alternativeName>
</protein>
<feature type="domain" description="Aminotransferase class I/classII large" evidence="10">
    <location>
        <begin position="45"/>
        <end position="305"/>
    </location>
</feature>
<dbReference type="GO" id="GO:0048472">
    <property type="term" value="F:threonine-phosphate decarboxylase activity"/>
    <property type="evidence" value="ECO:0007669"/>
    <property type="project" value="UniProtKB-EC"/>
</dbReference>
<evidence type="ECO:0000256" key="9">
    <source>
        <dbReference type="ARBA" id="ARBA00048531"/>
    </source>
</evidence>
<dbReference type="RefSeq" id="WP_164652592.1">
    <property type="nucleotide sequence ID" value="NZ_JAAIJR010000013.1"/>
</dbReference>
<keyword evidence="7 11" id="KW-0456">Lyase</keyword>
<gene>
    <name evidence="11" type="ORF">G3480_04955</name>
</gene>
<dbReference type="InterPro" id="IPR015421">
    <property type="entry name" value="PyrdxlP-dep_Trfase_major"/>
</dbReference>
<keyword evidence="6" id="KW-0663">Pyridoxal phosphate</keyword>
<proteinExistence type="predicted"/>
<evidence type="ECO:0000256" key="2">
    <source>
        <dbReference type="ARBA" id="ARBA00003444"/>
    </source>
</evidence>
<evidence type="ECO:0000256" key="1">
    <source>
        <dbReference type="ARBA" id="ARBA00001933"/>
    </source>
</evidence>
<comment type="caution">
    <text evidence="11">The sequence shown here is derived from an EMBL/GenBank/DDBJ whole genome shotgun (WGS) entry which is preliminary data.</text>
</comment>
<evidence type="ECO:0000256" key="6">
    <source>
        <dbReference type="ARBA" id="ARBA00022898"/>
    </source>
</evidence>
<dbReference type="SUPFAM" id="SSF53383">
    <property type="entry name" value="PLP-dependent transferases"/>
    <property type="match status" value="1"/>
</dbReference>
<dbReference type="InterPro" id="IPR004838">
    <property type="entry name" value="NHTrfase_class1_PyrdxlP-BS"/>
</dbReference>
<sequence>MRAAAEGFGIPLSDWLDLSTGINPRAWPLPEVPACVWNRLPEADDGLESAAARYYSAEAPLPLAGSQAAIQALPRLRAPCRVGVPDVGYQEHAHAWLCAGHEVVSLPGGDLDGHGDEGSGELDCLVVINPNNPTGRRFSRETLLGWHERLAARGGWLLVDEAFMDPTPAQSLLDHAGRPGLIILRSLGKFFGLAGARVGFLFADERIRTLVEHRLGPWSLTGPSRWVAARALEDRAWQTEVQSELRAAAQRLASLLTASGLRPSGGTPLFQWVQTGRAESIHKALAAQGILTRLFAAPSSLRFGLPGDASGWGRLEHALRCLDLPPEKGLPRSLVVAT</sequence>
<reference evidence="11 12" key="2">
    <citation type="submission" date="2020-02" db="EMBL/GenBank/DDBJ databases">
        <title>Genome sequences of Thiorhodococcus mannitoliphagus and Thiorhodococcus minor, purple sulfur photosynthetic bacteria in the gammaproteobacterial family, Chromatiaceae.</title>
        <authorList>
            <person name="Aviles F.A."/>
            <person name="Meyer T.E."/>
            <person name="Kyndt J.A."/>
        </authorList>
    </citation>
    <scope>NUCLEOTIDE SEQUENCE [LARGE SCALE GENOMIC DNA]</scope>
    <source>
        <strain evidence="11 12">DSM 18266</strain>
    </source>
</reference>
<dbReference type="Gene3D" id="3.90.1150.10">
    <property type="entry name" value="Aspartate Aminotransferase, domain 1"/>
    <property type="match status" value="1"/>
</dbReference>
<comment type="pathway">
    <text evidence="3">Cofactor biosynthesis; adenosylcobalamin biosynthesis.</text>
</comment>
<reference evidence="12" key="1">
    <citation type="journal article" date="2020" name="Microbiol. Resour. Announc.">
        <title>Draft Genome Sequences of Thiorhodococcus mannitoliphagus and Thiorhodococcus minor, Purple Sulfur Photosynthetic Bacteria in the Gammaproteobacterial Family Chromatiaceae.</title>
        <authorList>
            <person name="Aviles F.A."/>
            <person name="Meyer T.E."/>
            <person name="Kyndt J.A."/>
        </authorList>
    </citation>
    <scope>NUCLEOTIDE SEQUENCE [LARGE SCALE GENOMIC DNA]</scope>
    <source>
        <strain evidence="12">DSM 18266</strain>
    </source>
</reference>
<dbReference type="PANTHER" id="PTHR42885:SF1">
    <property type="entry name" value="THREONINE-PHOSPHATE DECARBOXYLASE"/>
    <property type="match status" value="1"/>
</dbReference>
<keyword evidence="5" id="KW-0169">Cobalamin biosynthesis</keyword>
<dbReference type="NCBIfam" id="TIGR01140">
    <property type="entry name" value="L_thr_O3P_dcar"/>
    <property type="match status" value="1"/>
</dbReference>
<dbReference type="Proteomes" id="UP000471640">
    <property type="component" value="Unassembled WGS sequence"/>
</dbReference>